<keyword evidence="3 9" id="KW-0548">Nucleotidyltransferase</keyword>
<keyword evidence="5 9" id="KW-0067">ATP-binding</keyword>
<feature type="binding site" evidence="9">
    <location>
        <position position="120"/>
    </location>
    <ligand>
        <name>substrate</name>
    </ligand>
</feature>
<evidence type="ECO:0000256" key="5">
    <source>
        <dbReference type="ARBA" id="ARBA00022840"/>
    </source>
</evidence>
<dbReference type="PANTHER" id="PTHR21342:SF1">
    <property type="entry name" value="PHOSPHOPANTETHEINE ADENYLYLTRANSFERASE"/>
    <property type="match status" value="1"/>
</dbReference>
<dbReference type="GO" id="GO:0004595">
    <property type="term" value="F:pantetheine-phosphate adenylyltransferase activity"/>
    <property type="evidence" value="ECO:0007669"/>
    <property type="project" value="UniProtKB-EC"/>
</dbReference>
<keyword evidence="6 9" id="KW-0460">Magnesium</keyword>
<dbReference type="NCBIfam" id="TIGR00125">
    <property type="entry name" value="cyt_tran_rel"/>
    <property type="match status" value="1"/>
</dbReference>
<evidence type="ECO:0000256" key="10">
    <source>
        <dbReference type="SAM" id="MobiDB-lite"/>
    </source>
</evidence>
<accession>A0ABR6KMQ5</accession>
<feature type="domain" description="Cytidyltransferase-like" evidence="11">
    <location>
        <begin position="38"/>
        <end position="165"/>
    </location>
</feature>
<feature type="binding site" evidence="9">
    <location>
        <begin position="121"/>
        <end position="123"/>
    </location>
    <ligand>
        <name>ATP</name>
        <dbReference type="ChEBI" id="CHEBI:30616"/>
    </ligand>
</feature>
<feature type="site" description="Transition state stabilizer" evidence="9">
    <location>
        <position position="50"/>
    </location>
</feature>
<dbReference type="EC" id="2.7.7.3" evidence="9"/>
<dbReference type="Pfam" id="PF01467">
    <property type="entry name" value="CTP_transf_like"/>
    <property type="match status" value="1"/>
</dbReference>
<gene>
    <name evidence="9" type="primary">coaD</name>
    <name evidence="12" type="ORF">GGQ57_001990</name>
</gene>
<dbReference type="EMBL" id="JACHOC010000003">
    <property type="protein sequence ID" value="MBB4622093.1"/>
    <property type="molecule type" value="Genomic_DNA"/>
</dbReference>
<evidence type="ECO:0000256" key="3">
    <source>
        <dbReference type="ARBA" id="ARBA00022695"/>
    </source>
</evidence>
<feature type="binding site" evidence="9">
    <location>
        <begin position="42"/>
        <end position="43"/>
    </location>
    <ligand>
        <name>ATP</name>
        <dbReference type="ChEBI" id="CHEBI:30616"/>
    </ligand>
</feature>
<comment type="function">
    <text evidence="9">Reversibly transfers an adenylyl group from ATP to 4'-phosphopantetheine, yielding dephospho-CoA (dPCoA) and pyrophosphate.</text>
</comment>
<proteinExistence type="inferred from homology"/>
<dbReference type="PANTHER" id="PTHR21342">
    <property type="entry name" value="PHOSPHOPANTETHEINE ADENYLYLTRANSFERASE"/>
    <property type="match status" value="1"/>
</dbReference>
<feature type="binding site" evidence="9">
    <location>
        <position position="50"/>
    </location>
    <ligand>
        <name>ATP</name>
        <dbReference type="ChEBI" id="CHEBI:30616"/>
    </ligand>
</feature>
<dbReference type="PRINTS" id="PR01020">
    <property type="entry name" value="LPSBIOSNTHSS"/>
</dbReference>
<comment type="pathway">
    <text evidence="9">Cofactor biosynthesis; coenzyme A biosynthesis; CoA from (R)-pantothenate: step 4/5.</text>
</comment>
<keyword evidence="4 9" id="KW-0547">Nucleotide-binding</keyword>
<evidence type="ECO:0000256" key="8">
    <source>
        <dbReference type="ARBA" id="ARBA00029346"/>
    </source>
</evidence>
<feature type="binding site" evidence="9">
    <location>
        <position position="42"/>
    </location>
    <ligand>
        <name>substrate</name>
    </ligand>
</feature>
<evidence type="ECO:0000256" key="6">
    <source>
        <dbReference type="ARBA" id="ARBA00022842"/>
    </source>
</evidence>
<keyword evidence="7 9" id="KW-0173">Coenzyme A biosynthesis</keyword>
<keyword evidence="2 9" id="KW-0808">Transferase</keyword>
<comment type="subunit">
    <text evidence="9">Homohexamer.</text>
</comment>
<dbReference type="SUPFAM" id="SSF52374">
    <property type="entry name" value="Nucleotidylyl transferase"/>
    <property type="match status" value="1"/>
</dbReference>
<evidence type="ECO:0000256" key="2">
    <source>
        <dbReference type="ARBA" id="ARBA00022679"/>
    </source>
</evidence>
<dbReference type="InterPro" id="IPR001980">
    <property type="entry name" value="PPAT"/>
</dbReference>
<feature type="region of interest" description="Disordered" evidence="10">
    <location>
        <begin position="1"/>
        <end position="20"/>
    </location>
</feature>
<evidence type="ECO:0000256" key="1">
    <source>
        <dbReference type="ARBA" id="ARBA00022490"/>
    </source>
</evidence>
<sequence>MENKDIMRNNQNSVENIDRDKTCQPSTVNCQLNKRIALFPGTFDPFTVGHQSLVSRGLALVDEIIISIGINDKKQTYFSLEKRIEAIRSLYKDEPRVKVMSYNSLTVDFATEVGAEFIMRGIRTVNDFEYEKSIADVNRKLSGIETFILFTEPEHTHISSSIVRELLRYGKDISLFVPKGTNLY</sequence>
<dbReference type="Gene3D" id="3.40.50.620">
    <property type="entry name" value="HUPs"/>
    <property type="match status" value="1"/>
</dbReference>
<reference evidence="12 13" key="1">
    <citation type="submission" date="2020-08" db="EMBL/GenBank/DDBJ databases">
        <title>Genomic Encyclopedia of Type Strains, Phase IV (KMG-IV): sequencing the most valuable type-strain genomes for metagenomic binning, comparative biology and taxonomic classification.</title>
        <authorList>
            <person name="Goeker M."/>
        </authorList>
    </citation>
    <scope>NUCLEOTIDE SEQUENCE [LARGE SCALE GENOMIC DNA]</scope>
    <source>
        <strain evidence="12 13">DSM 102983</strain>
    </source>
</reference>
<name>A0ABR6KMQ5_9BACT</name>
<feature type="binding site" evidence="9">
    <location>
        <position position="131"/>
    </location>
    <ligand>
        <name>ATP</name>
        <dbReference type="ChEBI" id="CHEBI:30616"/>
    </ligand>
</feature>
<comment type="catalytic activity">
    <reaction evidence="8 9">
        <text>(R)-4'-phosphopantetheine + ATP + H(+) = 3'-dephospho-CoA + diphosphate</text>
        <dbReference type="Rhea" id="RHEA:19801"/>
        <dbReference type="ChEBI" id="CHEBI:15378"/>
        <dbReference type="ChEBI" id="CHEBI:30616"/>
        <dbReference type="ChEBI" id="CHEBI:33019"/>
        <dbReference type="ChEBI" id="CHEBI:57328"/>
        <dbReference type="ChEBI" id="CHEBI:61723"/>
        <dbReference type="EC" id="2.7.7.3"/>
    </reaction>
</comment>
<dbReference type="InterPro" id="IPR004821">
    <property type="entry name" value="Cyt_trans-like"/>
</dbReference>
<keyword evidence="1 9" id="KW-0963">Cytoplasm</keyword>
<dbReference type="NCBIfam" id="TIGR01510">
    <property type="entry name" value="coaD_prev_kdtB"/>
    <property type="match status" value="1"/>
</dbReference>
<protein>
    <recommendedName>
        <fullName evidence="9">Phosphopantetheine adenylyltransferase</fullName>
        <ecNumber evidence="9">2.7.7.3</ecNumber>
    </recommendedName>
    <alternativeName>
        <fullName evidence="9">Dephospho-CoA pyrophosphorylase</fullName>
    </alternativeName>
    <alternativeName>
        <fullName evidence="9">Pantetheine-phosphate adenylyltransferase</fullName>
        <shortName evidence="9">PPAT</shortName>
    </alternativeName>
</protein>
<evidence type="ECO:0000256" key="7">
    <source>
        <dbReference type="ARBA" id="ARBA00022993"/>
    </source>
</evidence>
<organism evidence="12 13">
    <name type="scientific">Parabacteroides faecis</name>
    <dbReference type="NCBI Taxonomy" id="1217282"/>
    <lineage>
        <taxon>Bacteria</taxon>
        <taxon>Pseudomonadati</taxon>
        <taxon>Bacteroidota</taxon>
        <taxon>Bacteroidia</taxon>
        <taxon>Bacteroidales</taxon>
        <taxon>Tannerellaceae</taxon>
        <taxon>Parabacteroides</taxon>
    </lineage>
</organism>
<comment type="similarity">
    <text evidence="9">Belongs to the bacterial CoaD family.</text>
</comment>
<comment type="cofactor">
    <cofactor evidence="9">
        <name>Mg(2+)</name>
        <dbReference type="ChEBI" id="CHEBI:18420"/>
    </cofactor>
</comment>
<dbReference type="InterPro" id="IPR014729">
    <property type="entry name" value="Rossmann-like_a/b/a_fold"/>
</dbReference>
<evidence type="ECO:0000256" key="4">
    <source>
        <dbReference type="ARBA" id="ARBA00022741"/>
    </source>
</evidence>
<feature type="binding site" evidence="9">
    <location>
        <position position="106"/>
    </location>
    <ligand>
        <name>substrate</name>
    </ligand>
</feature>
<dbReference type="HAMAP" id="MF_00151">
    <property type="entry name" value="PPAT_bact"/>
    <property type="match status" value="1"/>
</dbReference>
<dbReference type="Proteomes" id="UP000533637">
    <property type="component" value="Unassembled WGS sequence"/>
</dbReference>
<keyword evidence="13" id="KW-1185">Reference proteome</keyword>
<evidence type="ECO:0000259" key="11">
    <source>
        <dbReference type="Pfam" id="PF01467"/>
    </source>
</evidence>
<evidence type="ECO:0000256" key="9">
    <source>
        <dbReference type="HAMAP-Rule" id="MF_00151"/>
    </source>
</evidence>
<feature type="binding site" evidence="9">
    <location>
        <position position="74"/>
    </location>
    <ligand>
        <name>substrate</name>
    </ligand>
</feature>
<feature type="binding site" evidence="9">
    <location>
        <begin position="155"/>
        <end position="161"/>
    </location>
    <ligand>
        <name>ATP</name>
        <dbReference type="ChEBI" id="CHEBI:30616"/>
    </ligand>
</feature>
<evidence type="ECO:0000313" key="12">
    <source>
        <dbReference type="EMBL" id="MBB4622093.1"/>
    </source>
</evidence>
<comment type="subcellular location">
    <subcellularLocation>
        <location evidence="9">Cytoplasm</location>
    </subcellularLocation>
</comment>
<comment type="caution">
    <text evidence="12">The sequence shown here is derived from an EMBL/GenBank/DDBJ whole genome shotgun (WGS) entry which is preliminary data.</text>
</comment>
<evidence type="ECO:0000313" key="13">
    <source>
        <dbReference type="Proteomes" id="UP000533637"/>
    </source>
</evidence>